<organism evidence="1 3">
    <name type="scientific">Holdemania massiliensis</name>
    <dbReference type="NCBI Taxonomy" id="1468449"/>
    <lineage>
        <taxon>Bacteria</taxon>
        <taxon>Bacillati</taxon>
        <taxon>Bacillota</taxon>
        <taxon>Erysipelotrichia</taxon>
        <taxon>Erysipelotrichales</taxon>
        <taxon>Erysipelotrichaceae</taxon>
        <taxon>Holdemania</taxon>
    </lineage>
</organism>
<dbReference type="RefSeq" id="WP_154239058.1">
    <property type="nucleotide sequence ID" value="NZ_CAUFAO010000031.1"/>
</dbReference>
<dbReference type="EMBL" id="WKPI01000019">
    <property type="protein sequence ID" value="MSC33659.1"/>
    <property type="molecule type" value="Genomic_DNA"/>
</dbReference>
<keyword evidence="4" id="KW-1185">Reference proteome</keyword>
<dbReference type="EMBL" id="WKPJ01000017">
    <property type="protein sequence ID" value="MSA89904.1"/>
    <property type="molecule type" value="Genomic_DNA"/>
</dbReference>
<protein>
    <submittedName>
        <fullName evidence="1">Uncharacterized protein</fullName>
    </submittedName>
</protein>
<evidence type="ECO:0000313" key="3">
    <source>
        <dbReference type="Proteomes" id="UP000433575"/>
    </source>
</evidence>
<sequence length="147" mass="17039">MSKLKKSLSSWQCSVLLIAALLSLLIFLPLTRNLRQILTASSSIKPMHFWQMEIQNSQEEKTEILFQPYVFEDQTLFQAISERSCLLASINDQAFKVIFPNQSLTLHEDDQLHFLWLVDPELISHFKLKVAADQTWLYSDGQLQVVK</sequence>
<evidence type="ECO:0000313" key="1">
    <source>
        <dbReference type="EMBL" id="MSA89904.1"/>
    </source>
</evidence>
<dbReference type="Proteomes" id="UP000480929">
    <property type="component" value="Unassembled WGS sequence"/>
</dbReference>
<dbReference type="OrthoDB" id="1645463at2"/>
<proteinExistence type="predicted"/>
<gene>
    <name evidence="2" type="ORF">GKD88_11055</name>
    <name evidence="1" type="ORF">GKE08_11255</name>
</gene>
<dbReference type="Proteomes" id="UP000433575">
    <property type="component" value="Unassembled WGS sequence"/>
</dbReference>
<reference evidence="3 4" key="1">
    <citation type="journal article" date="2019" name="Nat. Med.">
        <title>A library of human gut bacterial isolates paired with longitudinal multiomics data enables mechanistic microbiome research.</title>
        <authorList>
            <person name="Poyet M."/>
            <person name="Groussin M."/>
            <person name="Gibbons S.M."/>
            <person name="Avila-Pacheco J."/>
            <person name="Jiang X."/>
            <person name="Kearney S.M."/>
            <person name="Perrotta A.R."/>
            <person name="Berdy B."/>
            <person name="Zhao S."/>
            <person name="Lieberman T.D."/>
            <person name="Swanson P.K."/>
            <person name="Smith M."/>
            <person name="Roesemann S."/>
            <person name="Alexander J.E."/>
            <person name="Rich S.A."/>
            <person name="Livny J."/>
            <person name="Vlamakis H."/>
            <person name="Clish C."/>
            <person name="Bullock K."/>
            <person name="Deik A."/>
            <person name="Scott J."/>
            <person name="Pierce K.A."/>
            <person name="Xavier R.J."/>
            <person name="Alm E.J."/>
        </authorList>
    </citation>
    <scope>NUCLEOTIDE SEQUENCE [LARGE SCALE GENOMIC DNA]</scope>
    <source>
        <strain evidence="1 3">BIOML-A4</strain>
        <strain evidence="2 4">BIOML-A5</strain>
    </source>
</reference>
<evidence type="ECO:0000313" key="2">
    <source>
        <dbReference type="EMBL" id="MSC33659.1"/>
    </source>
</evidence>
<name>A0A6N7S7N8_9FIRM</name>
<accession>A0A6N7S7N8</accession>
<comment type="caution">
    <text evidence="1">The sequence shown here is derived from an EMBL/GenBank/DDBJ whole genome shotgun (WGS) entry which is preliminary data.</text>
</comment>
<evidence type="ECO:0000313" key="4">
    <source>
        <dbReference type="Proteomes" id="UP000480929"/>
    </source>
</evidence>
<dbReference type="AlphaFoldDB" id="A0A6N7S7N8"/>